<evidence type="ECO:0000313" key="5">
    <source>
        <dbReference type="Proteomes" id="UP001341840"/>
    </source>
</evidence>
<dbReference type="Pfam" id="PF24758">
    <property type="entry name" value="LRR_At5g56370"/>
    <property type="match status" value="1"/>
</dbReference>
<name>A0ABU6RYV9_9FABA</name>
<gene>
    <name evidence="4" type="ORF">PIB30_105478</name>
</gene>
<dbReference type="InterPro" id="IPR053772">
    <property type="entry name" value="At1g61320/At1g61330-like"/>
</dbReference>
<evidence type="ECO:0000259" key="3">
    <source>
        <dbReference type="Pfam" id="PF24758"/>
    </source>
</evidence>
<dbReference type="EMBL" id="JASCZI010034093">
    <property type="protein sequence ID" value="MED6129192.1"/>
    <property type="molecule type" value="Genomic_DNA"/>
</dbReference>
<proteinExistence type="predicted"/>
<dbReference type="InterPro" id="IPR036047">
    <property type="entry name" value="F-box-like_dom_sf"/>
</dbReference>
<dbReference type="Pfam" id="PF00646">
    <property type="entry name" value="F-box"/>
    <property type="match status" value="1"/>
</dbReference>
<keyword evidence="5" id="KW-1185">Reference proteome</keyword>
<feature type="domain" description="F-box" evidence="1">
    <location>
        <begin position="4"/>
        <end position="43"/>
    </location>
</feature>
<feature type="domain" description="F-box/LRR-repeat protein 15/At3g58940/PEG3-like LRR" evidence="3">
    <location>
        <begin position="109"/>
        <end position="267"/>
    </location>
</feature>
<sequence>MDRLSGLPKTILHDILARLPDKDAAKTIALSKAWRDTWSSFPNLSVCSGDFFTTHEVPLGNDYSFSKQDILIEYVTKRLMRLRDQGLAIKEFKLDFTNLLGPTRCSHLVDRWIQMACESGVKVLELRQCGGYTGSKYSEDDWYDLPLCVIEAKSLTKLKLAGGIRIGQEFLNHSMKFPLVKMLSFARVIFTHEGIIEHLISHCPLIEHLTMEFCSVYNHLSIEDPLVQRSCRVKSLFLNGLQKLKEVNLIGIEEVHVDSPNLENLCYRPLHFDAPCKLNFDSCINLRRLFLLYLESTAIADKWFLELFSNFPFLESLKLGFCTMSERINISSVQLKVLELYHCSNLKEVNIDAPNLLSFDYANYDEPVISFLRVSNQLEVSVSTILDFRRRFSLGKFIQNIPQKILASLSLVVSVLFLGNAYQPALQVSSTPPSIKHLELKVHSVPNNEAVFGPLMNCLLSSCFPKTISFRYDILNAFIEFFYEMLMGSKKGECHCSSCNRKCWWHALKIVKISCSFMTDDENTDFKAMLDASPKSYEGKSITFSLEM</sequence>
<evidence type="ECO:0008006" key="6">
    <source>
        <dbReference type="Google" id="ProtNLM"/>
    </source>
</evidence>
<dbReference type="SUPFAM" id="SSF81383">
    <property type="entry name" value="F-box domain"/>
    <property type="match status" value="1"/>
</dbReference>
<dbReference type="InterPro" id="IPR001810">
    <property type="entry name" value="F-box_dom"/>
</dbReference>
<evidence type="ECO:0000259" key="2">
    <source>
        <dbReference type="Pfam" id="PF23622"/>
    </source>
</evidence>
<organism evidence="4 5">
    <name type="scientific">Stylosanthes scabra</name>
    <dbReference type="NCBI Taxonomy" id="79078"/>
    <lineage>
        <taxon>Eukaryota</taxon>
        <taxon>Viridiplantae</taxon>
        <taxon>Streptophyta</taxon>
        <taxon>Embryophyta</taxon>
        <taxon>Tracheophyta</taxon>
        <taxon>Spermatophyta</taxon>
        <taxon>Magnoliopsida</taxon>
        <taxon>eudicotyledons</taxon>
        <taxon>Gunneridae</taxon>
        <taxon>Pentapetalae</taxon>
        <taxon>rosids</taxon>
        <taxon>fabids</taxon>
        <taxon>Fabales</taxon>
        <taxon>Fabaceae</taxon>
        <taxon>Papilionoideae</taxon>
        <taxon>50 kb inversion clade</taxon>
        <taxon>dalbergioids sensu lato</taxon>
        <taxon>Dalbergieae</taxon>
        <taxon>Pterocarpus clade</taxon>
        <taxon>Stylosanthes</taxon>
    </lineage>
</organism>
<comment type="caution">
    <text evidence="4">The sequence shown here is derived from an EMBL/GenBank/DDBJ whole genome shotgun (WGS) entry which is preliminary data.</text>
</comment>
<dbReference type="SUPFAM" id="SSF52047">
    <property type="entry name" value="RNI-like"/>
    <property type="match status" value="1"/>
</dbReference>
<dbReference type="InterPro" id="IPR032675">
    <property type="entry name" value="LRR_dom_sf"/>
</dbReference>
<feature type="domain" description="At1g61320/AtMIF1 LRR" evidence="2">
    <location>
        <begin position="285"/>
        <end position="375"/>
    </location>
</feature>
<reference evidence="4 5" key="1">
    <citation type="journal article" date="2023" name="Plants (Basel)">
        <title>Bridging the Gap: Combining Genomics and Transcriptomics Approaches to Understand Stylosanthes scabra, an Orphan Legume from the Brazilian Caatinga.</title>
        <authorList>
            <person name="Ferreira-Neto J.R.C."/>
            <person name="da Silva M.D."/>
            <person name="Binneck E."/>
            <person name="de Melo N.F."/>
            <person name="da Silva R.H."/>
            <person name="de Melo A.L.T.M."/>
            <person name="Pandolfi V."/>
            <person name="Bustamante F.O."/>
            <person name="Brasileiro-Vidal A.C."/>
            <person name="Benko-Iseppon A.M."/>
        </authorList>
    </citation>
    <scope>NUCLEOTIDE SEQUENCE [LARGE SCALE GENOMIC DNA]</scope>
    <source>
        <tissue evidence="4">Leaves</tissue>
    </source>
</reference>
<dbReference type="Pfam" id="PF23622">
    <property type="entry name" value="LRR_At1g61320_AtMIF1"/>
    <property type="match status" value="1"/>
</dbReference>
<evidence type="ECO:0000313" key="4">
    <source>
        <dbReference type="EMBL" id="MED6129192.1"/>
    </source>
</evidence>
<dbReference type="Gene3D" id="3.80.10.10">
    <property type="entry name" value="Ribonuclease Inhibitor"/>
    <property type="match status" value="1"/>
</dbReference>
<dbReference type="InterPro" id="IPR055411">
    <property type="entry name" value="LRR_FXL15/At3g58940/PEG3-like"/>
</dbReference>
<dbReference type="PANTHER" id="PTHR34145">
    <property type="entry name" value="OS02G0105600 PROTEIN"/>
    <property type="match status" value="1"/>
</dbReference>
<evidence type="ECO:0000259" key="1">
    <source>
        <dbReference type="Pfam" id="PF00646"/>
    </source>
</evidence>
<protein>
    <recommendedName>
        <fullName evidence="6">F-box domain-containing protein</fullName>
    </recommendedName>
</protein>
<dbReference type="InterPro" id="IPR055357">
    <property type="entry name" value="LRR_At1g61320_AtMIF1"/>
</dbReference>
<accession>A0ABU6RYV9</accession>
<dbReference type="Proteomes" id="UP001341840">
    <property type="component" value="Unassembled WGS sequence"/>
</dbReference>